<dbReference type="InterPro" id="IPR005080">
    <property type="entry name" value="Peptidase_A25"/>
</dbReference>
<sequence length="295" mass="31443">MQVRTDLALEAKEIAGGKMQGVQYGTQKYQNMTVTRMRITQEEAARKMQKETGTYITIELPPLTDDFRETDQRLLIIAEEIRSLLPEKGLVLVTGLGNLNITPDALGPKAGAQVLATRHITGELARSTGLDALRPVAVLAPGVLGQTGIETGELIFSVAQKIRPSAVIAIDALASRRLERLGCTMQISDTGISPGAGVGNHRLKINQKTMGVPVIAIGVPTVVDAVTLASDLLLDSSAKAQSAVRRTVSPNGQTMVVTPREIDLLIERGAKLISMAVNCALHPDFTLPDLLSLVG</sequence>
<dbReference type="NCBIfam" id="TIGR01441">
    <property type="entry name" value="GPR"/>
    <property type="match status" value="1"/>
</dbReference>
<reference evidence="5" key="2">
    <citation type="journal article" date="2021" name="PeerJ">
        <title>Extensive microbial diversity within the chicken gut microbiome revealed by metagenomics and culture.</title>
        <authorList>
            <person name="Gilroy R."/>
            <person name="Ravi A."/>
            <person name="Getino M."/>
            <person name="Pursley I."/>
            <person name="Horton D.L."/>
            <person name="Alikhan N.F."/>
            <person name="Baker D."/>
            <person name="Gharbi K."/>
            <person name="Hall N."/>
            <person name="Watson M."/>
            <person name="Adriaenssens E.M."/>
            <person name="Foster-Nyarko E."/>
            <person name="Jarju S."/>
            <person name="Secka A."/>
            <person name="Antonio M."/>
            <person name="Oren A."/>
            <person name="Chaudhuri R.R."/>
            <person name="La Ragione R."/>
            <person name="Hildebrand F."/>
            <person name="Pallen M.J."/>
        </authorList>
    </citation>
    <scope>NUCLEOTIDE SEQUENCE</scope>
    <source>
        <strain evidence="5">ChiSjej1B19-3389</strain>
    </source>
</reference>
<dbReference type="EC" id="3.4.24.78" evidence="4"/>
<dbReference type="GO" id="GO:0004222">
    <property type="term" value="F:metalloendopeptidase activity"/>
    <property type="evidence" value="ECO:0007669"/>
    <property type="project" value="UniProtKB-UniRule"/>
</dbReference>
<dbReference type="Gene3D" id="3.40.50.1450">
    <property type="entry name" value="HybD-like"/>
    <property type="match status" value="1"/>
</dbReference>
<dbReference type="Proteomes" id="UP000886787">
    <property type="component" value="Unassembled WGS sequence"/>
</dbReference>
<comment type="similarity">
    <text evidence="4">Belongs to the peptidase A25 family.</text>
</comment>
<evidence type="ECO:0000313" key="6">
    <source>
        <dbReference type="Proteomes" id="UP000886787"/>
    </source>
</evidence>
<dbReference type="Pfam" id="PF03418">
    <property type="entry name" value="Peptidase_A25"/>
    <property type="match status" value="1"/>
</dbReference>
<dbReference type="GO" id="GO:0006508">
    <property type="term" value="P:proteolysis"/>
    <property type="evidence" value="ECO:0007669"/>
    <property type="project" value="UniProtKB-UniRule"/>
</dbReference>
<dbReference type="SUPFAM" id="SSF53163">
    <property type="entry name" value="HybD-like"/>
    <property type="match status" value="1"/>
</dbReference>
<dbReference type="EMBL" id="DVFW01000018">
    <property type="protein sequence ID" value="HIQ80263.1"/>
    <property type="molecule type" value="Genomic_DNA"/>
</dbReference>
<accession>A0A9D0ZH08</accession>
<keyword evidence="1 4" id="KW-0645">Protease</keyword>
<proteinExistence type="inferred from homology"/>
<dbReference type="InterPro" id="IPR023430">
    <property type="entry name" value="Pept_HybD-like_dom_sf"/>
</dbReference>
<dbReference type="AlphaFoldDB" id="A0A9D0ZH08"/>
<feature type="propeptide" id="PRO_5039770594" evidence="4">
    <location>
        <begin position="1"/>
        <end position="6"/>
    </location>
</feature>
<comment type="subunit">
    <text evidence="4">Homotetramer.</text>
</comment>
<evidence type="ECO:0000313" key="5">
    <source>
        <dbReference type="EMBL" id="HIQ80263.1"/>
    </source>
</evidence>
<evidence type="ECO:0000256" key="3">
    <source>
        <dbReference type="ARBA" id="ARBA00023145"/>
    </source>
</evidence>
<dbReference type="GO" id="GO:0009847">
    <property type="term" value="P:spore germination"/>
    <property type="evidence" value="ECO:0007669"/>
    <property type="project" value="UniProtKB-UniRule"/>
</dbReference>
<evidence type="ECO:0000256" key="1">
    <source>
        <dbReference type="ARBA" id="ARBA00022670"/>
    </source>
</evidence>
<dbReference type="PIRSF" id="PIRSF019549">
    <property type="entry name" value="Peptidase_A25"/>
    <property type="match status" value="1"/>
</dbReference>
<evidence type="ECO:0000256" key="2">
    <source>
        <dbReference type="ARBA" id="ARBA00022801"/>
    </source>
</evidence>
<comment type="caution">
    <text evidence="5">The sequence shown here is derived from an EMBL/GenBank/DDBJ whole genome shotgun (WGS) entry which is preliminary data.</text>
</comment>
<keyword evidence="3 4" id="KW-0865">Zymogen</keyword>
<evidence type="ECO:0000256" key="4">
    <source>
        <dbReference type="HAMAP-Rule" id="MF_00626"/>
    </source>
</evidence>
<protein>
    <recommendedName>
        <fullName evidence="4">Germination protease</fullName>
        <ecNumber evidence="4">3.4.24.78</ecNumber>
    </recommendedName>
    <alternativeName>
        <fullName evidence="4">GPR endopeptidase</fullName>
    </alternativeName>
    <alternativeName>
        <fullName evidence="4">Germination proteinase</fullName>
    </alternativeName>
    <alternativeName>
        <fullName evidence="4">Spore protease</fullName>
    </alternativeName>
</protein>
<feature type="chain" id="PRO_5039770593" description="Germination protease" evidence="4">
    <location>
        <begin position="7"/>
        <end position="295"/>
    </location>
</feature>
<reference evidence="5" key="1">
    <citation type="submission" date="2020-10" db="EMBL/GenBank/DDBJ databases">
        <authorList>
            <person name="Gilroy R."/>
        </authorList>
    </citation>
    <scope>NUCLEOTIDE SEQUENCE</scope>
    <source>
        <strain evidence="5">ChiSjej1B19-3389</strain>
    </source>
</reference>
<comment type="function">
    <text evidence="4">Initiates the rapid degradation of small, acid-soluble proteins during spore germination.</text>
</comment>
<dbReference type="HAMAP" id="MF_00626">
    <property type="entry name" value="Germination_prot"/>
    <property type="match status" value="1"/>
</dbReference>
<comment type="PTM">
    <text evidence="4">Autoproteolytically processed. The inactive tetrameric zymogen termed p46 autoprocesses to a smaller form termed p41, which is active only during spore germination.</text>
</comment>
<organism evidence="5 6">
    <name type="scientific">Candidatus Scatavimonas merdigallinarum</name>
    <dbReference type="NCBI Taxonomy" id="2840914"/>
    <lineage>
        <taxon>Bacteria</taxon>
        <taxon>Bacillati</taxon>
        <taxon>Bacillota</taxon>
        <taxon>Clostridia</taxon>
        <taxon>Eubacteriales</taxon>
        <taxon>Oscillospiraceae</taxon>
        <taxon>Oscillospiraceae incertae sedis</taxon>
        <taxon>Candidatus Scatavimonas</taxon>
    </lineage>
</organism>
<name>A0A9D0ZH08_9FIRM</name>
<comment type="catalytic activity">
    <reaction evidence="4">
        <text>Endopeptidase action with P4 Glu or Asp, P1 preferably Glu &gt; Asp, P1' hydrophobic and P2' Ala.</text>
        <dbReference type="EC" id="3.4.24.78"/>
    </reaction>
</comment>
<keyword evidence="2 4" id="KW-0378">Hydrolase</keyword>
<gene>
    <name evidence="4" type="primary">gpr</name>
    <name evidence="5" type="ORF">IAD32_03135</name>
</gene>